<protein>
    <recommendedName>
        <fullName evidence="2">SFR19-like C-terminal domain-containing protein</fullName>
    </recommendedName>
</protein>
<feature type="domain" description="SFR19-like C-terminal" evidence="2">
    <location>
        <begin position="401"/>
        <end position="472"/>
    </location>
</feature>
<proteinExistence type="evidence at transcript level"/>
<feature type="compositionally biased region" description="Polar residues" evidence="1">
    <location>
        <begin position="85"/>
        <end position="104"/>
    </location>
</feature>
<dbReference type="EMBL" id="EF086060">
    <property type="protein sequence ID" value="ABK25348.1"/>
    <property type="molecule type" value="mRNA"/>
</dbReference>
<evidence type="ECO:0000259" key="2">
    <source>
        <dbReference type="Pfam" id="PF23030"/>
    </source>
</evidence>
<evidence type="ECO:0000256" key="1">
    <source>
        <dbReference type="SAM" id="MobiDB-lite"/>
    </source>
</evidence>
<sequence length="488" mass="53518">MQVDGFMSSSFLKDGLHIQHLPREDLRFRADDLQSRENLLSKPYSREDLHFPSVPRDLSSLQQHDLVRHPSSSTHSAISGNSSLLQRNTLQGNPPLSHHLTNTLDHSRPGYFGGYPPSGLNNSFALNHNPESQSGFISNSLTREPDFNASSFNARTTDFSHHTSVRLESSLDPYNLQQFSGNGQGGHISRPVTMPPLSPLNISRPGIQPFVKSLSSNPSSMAGEWQSYPYSHPGGSSMAGMAVLHQSVRDVSAPGDQYDPLYDSIEPASTGANESLKRLFDSTKEKHNDANVVVESNMAPQLENDIPHNAGKIRIGGVSRPLDVEENNKHKDGATSAFKEIEAENGVVAAMDAEGGAVENGSPGLEEGKNWSPDHPLEAAIGGVGEIEIDQVQVTSKSKKNKDSRSMKLFRQALAEFVKEALKPSWREGHMSKEAFKTIVKKAVDKVAGAMQNHQIPKSRGRIDQYVASSERKLTKLVQGYVDKYVRV</sequence>
<dbReference type="PANTHER" id="PTHR36886:SF7">
    <property type="entry name" value="EXPRESSED PROTEIN"/>
    <property type="match status" value="1"/>
</dbReference>
<organism evidence="3">
    <name type="scientific">Picea sitchensis</name>
    <name type="common">Sitka spruce</name>
    <name type="synonym">Pinus sitchensis</name>
    <dbReference type="NCBI Taxonomy" id="3332"/>
    <lineage>
        <taxon>Eukaryota</taxon>
        <taxon>Viridiplantae</taxon>
        <taxon>Streptophyta</taxon>
        <taxon>Embryophyta</taxon>
        <taxon>Tracheophyta</taxon>
        <taxon>Spermatophyta</taxon>
        <taxon>Pinopsida</taxon>
        <taxon>Pinidae</taxon>
        <taxon>Conifers I</taxon>
        <taxon>Pinales</taxon>
        <taxon>Pinaceae</taxon>
        <taxon>Picea</taxon>
    </lineage>
</organism>
<name>A9NXI7_PICSI</name>
<accession>A9NXI7</accession>
<dbReference type="Pfam" id="PF23030">
    <property type="entry name" value="SCAF11-like_C"/>
    <property type="match status" value="1"/>
</dbReference>
<dbReference type="InterPro" id="IPR057031">
    <property type="entry name" value="SFR19-like_C"/>
</dbReference>
<feature type="region of interest" description="Disordered" evidence="1">
    <location>
        <begin position="85"/>
        <end position="115"/>
    </location>
</feature>
<dbReference type="AlphaFoldDB" id="A9NXI7"/>
<dbReference type="InterPro" id="IPR052650">
    <property type="entry name" value="Zinc_finger_CCCH"/>
</dbReference>
<reference evidence="3" key="1">
    <citation type="journal article" date="2008" name="BMC Genomics">
        <title>A conifer genomics resource of 200,000 spruce (Picea spp.) ESTs and 6,464 high-quality, sequence-finished full-length cDNAs for Sitka spruce (Picea sitchensis).</title>
        <authorList>
            <person name="Ralph S.G."/>
            <person name="Chun H.J."/>
            <person name="Kolosova N."/>
            <person name="Cooper D."/>
            <person name="Oddy C."/>
            <person name="Ritland C.E."/>
            <person name="Kirkpatrick R."/>
            <person name="Moore R."/>
            <person name="Barber S."/>
            <person name="Holt R.A."/>
            <person name="Jones S.J."/>
            <person name="Marra M.A."/>
            <person name="Douglas C.J."/>
            <person name="Ritland K."/>
            <person name="Bohlmann J."/>
        </authorList>
    </citation>
    <scope>NUCLEOTIDE SEQUENCE</scope>
    <source>
        <tissue evidence="3">Green portion of the leader tissue</tissue>
    </source>
</reference>
<dbReference type="PANTHER" id="PTHR36886">
    <property type="entry name" value="PROTEIN FRIGIDA-ESSENTIAL 1"/>
    <property type="match status" value="1"/>
</dbReference>
<evidence type="ECO:0000313" key="3">
    <source>
        <dbReference type="EMBL" id="ABK25348.1"/>
    </source>
</evidence>